<reference evidence="3 4" key="1">
    <citation type="submission" date="2020-06" db="EMBL/GenBank/DDBJ databases">
        <authorList>
            <person name="Isaeva M.P."/>
            <person name="Chernysheva N.Y."/>
        </authorList>
    </citation>
    <scope>NUCLEOTIDE SEQUENCE [LARGE SCALE GENOMIC DNA]</scope>
    <source>
        <strain evidence="3 4">KMM 6746</strain>
    </source>
</reference>
<organism evidence="3 4">
    <name type="scientific">Zobellia barbeyronii</name>
    <dbReference type="NCBI Taxonomy" id="2748009"/>
    <lineage>
        <taxon>Bacteria</taxon>
        <taxon>Pseudomonadati</taxon>
        <taxon>Bacteroidota</taxon>
        <taxon>Flavobacteriia</taxon>
        <taxon>Flavobacteriales</taxon>
        <taxon>Flavobacteriaceae</taxon>
        <taxon>Zobellia</taxon>
    </lineage>
</organism>
<reference evidence="4" key="2">
    <citation type="submission" date="2023-07" db="EMBL/GenBank/DDBJ databases">
        <title>Zobellia barbeyronii sp. nov., a new marine flavobacterium, isolated from green and red algae.</title>
        <authorList>
            <person name="Nedashkovskaya O.I."/>
            <person name="Otstavnykh N."/>
            <person name="Zhukova N."/>
            <person name="Guzev K."/>
            <person name="Chausova V."/>
            <person name="Tekutyeva L."/>
            <person name="Mikhailov V."/>
            <person name="Isaeva M."/>
        </authorList>
    </citation>
    <scope>NUCLEOTIDE SEQUENCE [LARGE SCALE GENOMIC DNA]</scope>
    <source>
        <strain evidence="4">KMM 6746</strain>
    </source>
</reference>
<evidence type="ECO:0000259" key="2">
    <source>
        <dbReference type="Pfam" id="PF09423"/>
    </source>
</evidence>
<name>A0ABS5WH13_9FLAO</name>
<evidence type="ECO:0000313" key="3">
    <source>
        <dbReference type="EMBL" id="MBT2162251.1"/>
    </source>
</evidence>
<comment type="caution">
    <text evidence="3">The sequence shown here is derived from an EMBL/GenBank/DDBJ whole genome shotgun (WGS) entry which is preliminary data.</text>
</comment>
<accession>A0ABS5WH13</accession>
<dbReference type="RefSeq" id="WP_214612315.1">
    <property type="nucleotide sequence ID" value="NZ_JACATN010000004.1"/>
</dbReference>
<feature type="chain" id="PRO_5047173058" evidence="1">
    <location>
        <begin position="22"/>
        <end position="470"/>
    </location>
</feature>
<dbReference type="SUPFAM" id="SSF56300">
    <property type="entry name" value="Metallo-dependent phosphatases"/>
    <property type="match status" value="1"/>
</dbReference>
<dbReference type="Pfam" id="PF09423">
    <property type="entry name" value="PhoD"/>
    <property type="match status" value="1"/>
</dbReference>
<proteinExistence type="predicted"/>
<sequence length="470" mass="53882">MKLPITLVLLTLGLFSGAAQNEANVYFTTGFKIGEVTDSSAIILTRLCKTEQPVAVYHKQVDKVFRPPIDFDNNMPISEMEGAVDGSSGQVKINLKSKDTLISTEWEYVSGYRDFTLKQKFEGLRPNTHYDIQIQGRKSEDAPVAEIKGSFSTAPSADQVVPVFFTSSTCQFYWSHDDAVRGFKIYDSMLKMNPLFHCQTGDYVYYDKPGPMAYTVELARHKWHAMNSWPALFDFYKNTPAYLQKDDHDLLKDDATSYSTPFGELSYEDGLDIWREQVPIIDRPYRTFRWGKDVQIWNVEVREYRSDNKSPDGKEKTIWGKEQIAWFKETVEASDATFKILVSPTPIVGPDRSKGKYDNHSNTSFATEGKWLRQYLADQNVLVINGDRHWQYVSVDPVTGLREFSQGPVSDFHAQGWNQEDKRPEHKFLRVQGGFLAVKVYREKKEAVIEFTHYDVDGNEVNKEVIKVAV</sequence>
<dbReference type="InterPro" id="IPR052900">
    <property type="entry name" value="Phospholipid_Metab_Enz"/>
</dbReference>
<keyword evidence="4" id="KW-1185">Reference proteome</keyword>
<feature type="domain" description="PhoD-like phosphatase metallophosphatase" evidence="2">
    <location>
        <begin position="168"/>
        <end position="419"/>
    </location>
</feature>
<gene>
    <name evidence="3" type="ORF">HW347_13345</name>
</gene>
<dbReference type="EMBL" id="JACATN010000004">
    <property type="protein sequence ID" value="MBT2162251.1"/>
    <property type="molecule type" value="Genomic_DNA"/>
</dbReference>
<evidence type="ECO:0000313" key="4">
    <source>
        <dbReference type="Proteomes" id="UP000740413"/>
    </source>
</evidence>
<feature type="signal peptide" evidence="1">
    <location>
        <begin position="1"/>
        <end position="21"/>
    </location>
</feature>
<dbReference type="PANTHER" id="PTHR43606:SF1">
    <property type="entry name" value="PHOD-LIKE PHOSPHATASE METALLOPHOSPHATASE DOMAIN-CONTAINING PROTEIN"/>
    <property type="match status" value="1"/>
</dbReference>
<dbReference type="InterPro" id="IPR018946">
    <property type="entry name" value="PhoD-like_MPP"/>
</dbReference>
<dbReference type="InterPro" id="IPR038607">
    <property type="entry name" value="PhoD-like_sf"/>
</dbReference>
<dbReference type="Gene3D" id="3.60.21.70">
    <property type="entry name" value="PhoD-like phosphatase"/>
    <property type="match status" value="1"/>
</dbReference>
<evidence type="ECO:0000256" key="1">
    <source>
        <dbReference type="SAM" id="SignalP"/>
    </source>
</evidence>
<dbReference type="PANTHER" id="PTHR43606">
    <property type="entry name" value="PHOSPHATASE, PUTATIVE (AFU_ORTHOLOGUE AFUA_6G08710)-RELATED"/>
    <property type="match status" value="1"/>
</dbReference>
<dbReference type="Proteomes" id="UP000740413">
    <property type="component" value="Unassembled WGS sequence"/>
</dbReference>
<dbReference type="InterPro" id="IPR029052">
    <property type="entry name" value="Metallo-depent_PP-like"/>
</dbReference>
<keyword evidence="1" id="KW-0732">Signal</keyword>
<protein>
    <submittedName>
        <fullName evidence="3">Alkaline phosphatase D family protein</fullName>
    </submittedName>
</protein>